<dbReference type="RefSeq" id="WP_204466473.1">
    <property type="nucleotide sequence ID" value="NZ_JAFBCV010000007.1"/>
</dbReference>
<feature type="transmembrane region" description="Helical" evidence="2">
    <location>
        <begin position="6"/>
        <end position="30"/>
    </location>
</feature>
<organism evidence="3 4">
    <name type="scientific">Shouchella xiaoxiensis</name>
    <dbReference type="NCBI Taxonomy" id="766895"/>
    <lineage>
        <taxon>Bacteria</taxon>
        <taxon>Bacillati</taxon>
        <taxon>Bacillota</taxon>
        <taxon>Bacilli</taxon>
        <taxon>Bacillales</taxon>
        <taxon>Bacillaceae</taxon>
        <taxon>Shouchella</taxon>
    </lineage>
</organism>
<keyword evidence="2" id="KW-0472">Membrane</keyword>
<name>A0ABS2SUD3_9BACI</name>
<comment type="caution">
    <text evidence="3">The sequence shown here is derived from an EMBL/GenBank/DDBJ whole genome shotgun (WGS) entry which is preliminary data.</text>
</comment>
<gene>
    <name evidence="3" type="ORF">JOC54_002420</name>
</gene>
<accession>A0ABS2SUD3</accession>
<evidence type="ECO:0000313" key="3">
    <source>
        <dbReference type="EMBL" id="MBM7839149.1"/>
    </source>
</evidence>
<sequence>MTENMWVPLFGMAFVVLMTLLAIVLLGAIVRLTKAKMMYNKEEAYKTIALQAVETQRLLIEDQRQALNEAKKENEQLKNIRTLLEEVN</sequence>
<protein>
    <submittedName>
        <fullName evidence="3">Holliday junction resolvase-like endonuclease</fullName>
    </submittedName>
</protein>
<dbReference type="Proteomes" id="UP001179280">
    <property type="component" value="Unassembled WGS sequence"/>
</dbReference>
<keyword evidence="4" id="KW-1185">Reference proteome</keyword>
<proteinExistence type="predicted"/>
<keyword evidence="2" id="KW-0812">Transmembrane</keyword>
<keyword evidence="2" id="KW-1133">Transmembrane helix</keyword>
<dbReference type="EMBL" id="JAFBCV010000007">
    <property type="protein sequence ID" value="MBM7839149.1"/>
    <property type="molecule type" value="Genomic_DNA"/>
</dbReference>
<reference evidence="3" key="1">
    <citation type="submission" date="2021-01" db="EMBL/GenBank/DDBJ databases">
        <title>Genomic Encyclopedia of Type Strains, Phase IV (KMG-IV): sequencing the most valuable type-strain genomes for metagenomic binning, comparative biology and taxonomic classification.</title>
        <authorList>
            <person name="Goeker M."/>
        </authorList>
    </citation>
    <scope>NUCLEOTIDE SEQUENCE</scope>
    <source>
        <strain evidence="3">DSM 21943</strain>
    </source>
</reference>
<evidence type="ECO:0000313" key="4">
    <source>
        <dbReference type="Proteomes" id="UP001179280"/>
    </source>
</evidence>
<evidence type="ECO:0000256" key="2">
    <source>
        <dbReference type="SAM" id="Phobius"/>
    </source>
</evidence>
<feature type="coiled-coil region" evidence="1">
    <location>
        <begin position="50"/>
        <end position="87"/>
    </location>
</feature>
<evidence type="ECO:0000256" key="1">
    <source>
        <dbReference type="SAM" id="Coils"/>
    </source>
</evidence>
<keyword evidence="1" id="KW-0175">Coiled coil</keyword>